<name>A0AAV8RD56_ENSVE</name>
<evidence type="ECO:0000256" key="5">
    <source>
        <dbReference type="ARBA" id="ARBA00022792"/>
    </source>
</evidence>
<keyword evidence="8" id="KW-0472">Membrane</keyword>
<comment type="subcellular location">
    <subcellularLocation>
        <location evidence="1 9">Mitochondrion inner membrane</location>
        <topology evidence="1 9">Multi-pass membrane protein</topology>
    </subcellularLocation>
</comment>
<reference evidence="10 11" key="1">
    <citation type="submission" date="2022-12" db="EMBL/GenBank/DDBJ databases">
        <title>Chromosome-scale assembly of the Ensete ventricosum genome.</title>
        <authorList>
            <person name="Dussert Y."/>
            <person name="Stocks J."/>
            <person name="Wendawek A."/>
            <person name="Woldeyes F."/>
            <person name="Nichols R.A."/>
            <person name="Borrell J.S."/>
        </authorList>
    </citation>
    <scope>NUCLEOTIDE SEQUENCE [LARGE SCALE GENOMIC DNA]</scope>
    <source>
        <strain evidence="11">cv. Maze</strain>
        <tissue evidence="10">Seeds</tissue>
    </source>
</reference>
<comment type="caution">
    <text evidence="10">The sequence shown here is derived from an EMBL/GenBank/DDBJ whole genome shotgun (WGS) entry which is preliminary data.</text>
</comment>
<comment type="similarity">
    <text evidence="2 9">Belongs to the mitochondrial pyruvate carrier (MPC) (TC 2.A.105) family.</text>
</comment>
<evidence type="ECO:0000256" key="2">
    <source>
        <dbReference type="ARBA" id="ARBA00006416"/>
    </source>
</evidence>
<dbReference type="Pfam" id="PF03650">
    <property type="entry name" value="MPC"/>
    <property type="match status" value="1"/>
</dbReference>
<keyword evidence="11" id="KW-1185">Reference proteome</keyword>
<evidence type="ECO:0000256" key="7">
    <source>
        <dbReference type="ARBA" id="ARBA00023128"/>
    </source>
</evidence>
<gene>
    <name evidence="10" type="ORF">OPV22_011298</name>
</gene>
<dbReference type="InterPro" id="IPR005336">
    <property type="entry name" value="MPC"/>
</dbReference>
<evidence type="ECO:0000256" key="9">
    <source>
        <dbReference type="RuleBase" id="RU363100"/>
    </source>
</evidence>
<evidence type="ECO:0000256" key="8">
    <source>
        <dbReference type="ARBA" id="ARBA00023136"/>
    </source>
</evidence>
<evidence type="ECO:0000313" key="10">
    <source>
        <dbReference type="EMBL" id="KAJ8500746.1"/>
    </source>
</evidence>
<dbReference type="GO" id="GO:0005743">
    <property type="term" value="C:mitochondrial inner membrane"/>
    <property type="evidence" value="ECO:0007669"/>
    <property type="project" value="UniProtKB-SubCell"/>
</dbReference>
<dbReference type="AlphaFoldDB" id="A0AAV8RD56"/>
<keyword evidence="7 9" id="KW-0496">Mitochondrion</keyword>
<protein>
    <recommendedName>
        <fullName evidence="9">Mitochondrial pyruvate carrier</fullName>
    </recommendedName>
</protein>
<proteinExistence type="inferred from homology"/>
<comment type="function">
    <text evidence="9">Mediates the uptake of pyruvate into mitochondria.</text>
</comment>
<accession>A0AAV8RD56</accession>
<evidence type="ECO:0000256" key="1">
    <source>
        <dbReference type="ARBA" id="ARBA00004448"/>
    </source>
</evidence>
<dbReference type="EMBL" id="JAQQAF010000003">
    <property type="protein sequence ID" value="KAJ8500746.1"/>
    <property type="molecule type" value="Genomic_DNA"/>
</dbReference>
<keyword evidence="4" id="KW-0812">Transmembrane</keyword>
<evidence type="ECO:0000256" key="4">
    <source>
        <dbReference type="ARBA" id="ARBA00022692"/>
    </source>
</evidence>
<keyword evidence="3 9" id="KW-0813">Transport</keyword>
<dbReference type="GO" id="GO:0006850">
    <property type="term" value="P:pyruvate import into mitochondria"/>
    <property type="evidence" value="ECO:0007669"/>
    <property type="project" value="InterPro"/>
</dbReference>
<keyword evidence="6" id="KW-1133">Transmembrane helix</keyword>
<organism evidence="10 11">
    <name type="scientific">Ensete ventricosum</name>
    <name type="common">Abyssinian banana</name>
    <name type="synonym">Musa ensete</name>
    <dbReference type="NCBI Taxonomy" id="4639"/>
    <lineage>
        <taxon>Eukaryota</taxon>
        <taxon>Viridiplantae</taxon>
        <taxon>Streptophyta</taxon>
        <taxon>Embryophyta</taxon>
        <taxon>Tracheophyta</taxon>
        <taxon>Spermatophyta</taxon>
        <taxon>Magnoliopsida</taxon>
        <taxon>Liliopsida</taxon>
        <taxon>Zingiberales</taxon>
        <taxon>Musaceae</taxon>
        <taxon>Ensete</taxon>
    </lineage>
</organism>
<evidence type="ECO:0000256" key="3">
    <source>
        <dbReference type="ARBA" id="ARBA00022448"/>
    </source>
</evidence>
<evidence type="ECO:0000313" key="11">
    <source>
        <dbReference type="Proteomes" id="UP001222027"/>
    </source>
</evidence>
<sequence>MPSPSLLSVGILSIRVGDREPSQVLNTLLSIGSHLPVGIHRPLLPLSASAASGSLRQLQRAAVGSYVKSPSVARAFSEVEEIVANWGFVIAGLVDMQKPPEVISRNMTSAMCFSSISYLVGQRHKGTLRRKSLKVITKLLHEPLQKISLNKVGCF</sequence>
<evidence type="ECO:0000256" key="6">
    <source>
        <dbReference type="ARBA" id="ARBA00022989"/>
    </source>
</evidence>
<dbReference type="Proteomes" id="UP001222027">
    <property type="component" value="Unassembled WGS sequence"/>
</dbReference>
<keyword evidence="5 9" id="KW-0999">Mitochondrion inner membrane</keyword>